<evidence type="ECO:0000313" key="1">
    <source>
        <dbReference type="EMBL" id="OBA23949.1"/>
    </source>
</evidence>
<dbReference type="Proteomes" id="UP000092555">
    <property type="component" value="Unassembled WGS sequence"/>
</dbReference>
<name>A0A1A0HIF4_9ASCO</name>
<dbReference type="AlphaFoldDB" id="A0A1A0HIF4"/>
<gene>
    <name evidence="1" type="ORF">METBIDRAFT_76861</name>
</gene>
<organism evidence="1 2">
    <name type="scientific">Metschnikowia bicuspidata var. bicuspidata NRRL YB-4993</name>
    <dbReference type="NCBI Taxonomy" id="869754"/>
    <lineage>
        <taxon>Eukaryota</taxon>
        <taxon>Fungi</taxon>
        <taxon>Dikarya</taxon>
        <taxon>Ascomycota</taxon>
        <taxon>Saccharomycotina</taxon>
        <taxon>Pichiomycetes</taxon>
        <taxon>Metschnikowiaceae</taxon>
        <taxon>Metschnikowia</taxon>
    </lineage>
</organism>
<evidence type="ECO:0000313" key="2">
    <source>
        <dbReference type="Proteomes" id="UP000092555"/>
    </source>
</evidence>
<protein>
    <submittedName>
        <fullName evidence="1">Uncharacterized protein</fullName>
    </submittedName>
</protein>
<accession>A0A1A0HIF4</accession>
<proteinExistence type="predicted"/>
<reference evidence="1 2" key="1">
    <citation type="submission" date="2016-05" db="EMBL/GenBank/DDBJ databases">
        <title>Comparative genomics of biotechnologically important yeasts.</title>
        <authorList>
            <consortium name="DOE Joint Genome Institute"/>
            <person name="Riley R."/>
            <person name="Haridas S."/>
            <person name="Wolfe K.H."/>
            <person name="Lopes M.R."/>
            <person name="Hittinger C.T."/>
            <person name="Goker M."/>
            <person name="Salamov A."/>
            <person name="Wisecaver J."/>
            <person name="Long T.M."/>
            <person name="Aerts A.L."/>
            <person name="Barry K."/>
            <person name="Choi C."/>
            <person name="Clum A."/>
            <person name="Coughlan A.Y."/>
            <person name="Deshpande S."/>
            <person name="Douglass A.P."/>
            <person name="Hanson S.J."/>
            <person name="Klenk H.-P."/>
            <person name="LaButti K."/>
            <person name="Lapidus A."/>
            <person name="Lindquist E."/>
            <person name="Lipzen A."/>
            <person name="Meier-kolthoff J.P."/>
            <person name="Ohm R.A."/>
            <person name="Otillar R.P."/>
            <person name="Pangilinan J."/>
            <person name="Peng Y."/>
            <person name="Rokas A."/>
            <person name="Rosa C.A."/>
            <person name="Scheuner C."/>
            <person name="Sibirny A.A."/>
            <person name="Slot J.C."/>
            <person name="Stielow J.B."/>
            <person name="Sun H."/>
            <person name="Kurtzman C.P."/>
            <person name="Blackwell M."/>
            <person name="Grigoriev I.V."/>
            <person name="Jeffries T.W."/>
        </authorList>
    </citation>
    <scope>NUCLEOTIDE SEQUENCE [LARGE SCALE GENOMIC DNA]</scope>
    <source>
        <strain evidence="1 2">NRRL YB-4993</strain>
    </source>
</reference>
<sequence>MEFILKASLYSSAFSVFFFDFPPPGTIKTQEVGLLVAPADPKSSFDGMNTKGTEESSHNTGICEITSAGEMSPAITTSPFSPFLNALTTSLTPLLTCLALEAFLTVLRTFLFNFFGARGFAKGNTAAIRLS</sequence>
<dbReference type="OrthoDB" id="10401200at2759"/>
<dbReference type="GeneID" id="30031577"/>
<dbReference type="EMBL" id="LXTC01000001">
    <property type="protein sequence ID" value="OBA23949.1"/>
    <property type="molecule type" value="Genomic_DNA"/>
</dbReference>
<dbReference type="RefSeq" id="XP_018714430.1">
    <property type="nucleotide sequence ID" value="XM_018858601.1"/>
</dbReference>
<comment type="caution">
    <text evidence="1">The sequence shown here is derived from an EMBL/GenBank/DDBJ whole genome shotgun (WGS) entry which is preliminary data.</text>
</comment>
<keyword evidence="2" id="KW-1185">Reference proteome</keyword>